<dbReference type="EMBL" id="JACXYY010000003">
    <property type="protein sequence ID" value="MBD3914827.1"/>
    <property type="molecule type" value="Genomic_DNA"/>
</dbReference>
<organism evidence="1 2">
    <name type="scientific">Nocardioides hwasunensis</name>
    <dbReference type="NCBI Taxonomy" id="397258"/>
    <lineage>
        <taxon>Bacteria</taxon>
        <taxon>Bacillati</taxon>
        <taxon>Actinomycetota</taxon>
        <taxon>Actinomycetes</taxon>
        <taxon>Propionibacteriales</taxon>
        <taxon>Nocardioidaceae</taxon>
        <taxon>Nocardioides</taxon>
    </lineage>
</organism>
<name>A0ABR8MJA9_9ACTN</name>
<reference evidence="1 2" key="1">
    <citation type="submission" date="2020-09" db="EMBL/GenBank/DDBJ databases">
        <title>novel species in genus Nocardioides.</title>
        <authorList>
            <person name="Zhang G."/>
        </authorList>
    </citation>
    <scope>NUCLEOTIDE SEQUENCE [LARGE SCALE GENOMIC DNA]</scope>
    <source>
        <strain evidence="1 2">19197</strain>
    </source>
</reference>
<gene>
    <name evidence="1" type="ORF">IEZ25_09395</name>
</gene>
<evidence type="ECO:0000313" key="1">
    <source>
        <dbReference type="EMBL" id="MBD3914827.1"/>
    </source>
</evidence>
<evidence type="ECO:0008006" key="3">
    <source>
        <dbReference type="Google" id="ProtNLM"/>
    </source>
</evidence>
<dbReference type="Proteomes" id="UP000649289">
    <property type="component" value="Unassembled WGS sequence"/>
</dbReference>
<evidence type="ECO:0000313" key="2">
    <source>
        <dbReference type="Proteomes" id="UP000649289"/>
    </source>
</evidence>
<proteinExistence type="predicted"/>
<comment type="caution">
    <text evidence="1">The sequence shown here is derived from an EMBL/GenBank/DDBJ whole genome shotgun (WGS) entry which is preliminary data.</text>
</comment>
<dbReference type="RefSeq" id="WP_191199123.1">
    <property type="nucleotide sequence ID" value="NZ_BAAAPA010000004.1"/>
</dbReference>
<protein>
    <recommendedName>
        <fullName evidence="3">Tryptophan synthase subunit alpha</fullName>
    </recommendedName>
</protein>
<keyword evidence="2" id="KW-1185">Reference proteome</keyword>
<accession>A0ABR8MJA9</accession>
<sequence>MGHTEAGRDRSLSATAGTHDPLVAFLTARLTEDLTALWEREDARAGRDDRPGLAAQVAVVDDLLMTLRAGLLPPRRELRMLLHGYGTHPDYDPAWTHRLTRQA</sequence>